<evidence type="ECO:0000313" key="1">
    <source>
        <dbReference type="EMBL" id="KAF9581461.1"/>
    </source>
</evidence>
<keyword evidence="2" id="KW-1185">Reference proteome</keyword>
<dbReference type="Proteomes" id="UP000780801">
    <property type="component" value="Unassembled WGS sequence"/>
</dbReference>
<sequence length="59" mass="6835">MLLIAGDKPAALNYSEMACKKAKEPKELYLMKDATHVDLYDYRVPDVPPKLIEFYRMSI</sequence>
<dbReference type="InterPro" id="IPR029058">
    <property type="entry name" value="AB_hydrolase_fold"/>
</dbReference>
<dbReference type="Gene3D" id="3.40.50.1820">
    <property type="entry name" value="alpha/beta hydrolase"/>
    <property type="match status" value="1"/>
</dbReference>
<evidence type="ECO:0000313" key="2">
    <source>
        <dbReference type="Proteomes" id="UP000780801"/>
    </source>
</evidence>
<protein>
    <recommendedName>
        <fullName evidence="3">Alpha/beta hydrolase</fullName>
    </recommendedName>
</protein>
<evidence type="ECO:0008006" key="3">
    <source>
        <dbReference type="Google" id="ProtNLM"/>
    </source>
</evidence>
<name>A0A9P6FUJ3_9FUNG</name>
<proteinExistence type="predicted"/>
<gene>
    <name evidence="1" type="ORF">BGW38_001500</name>
</gene>
<dbReference type="EMBL" id="JAABOA010001479">
    <property type="protein sequence ID" value="KAF9581461.1"/>
    <property type="molecule type" value="Genomic_DNA"/>
</dbReference>
<dbReference type="OrthoDB" id="2498029at2759"/>
<reference evidence="1" key="1">
    <citation type="journal article" date="2020" name="Fungal Divers.">
        <title>Resolving the Mortierellaceae phylogeny through synthesis of multi-gene phylogenetics and phylogenomics.</title>
        <authorList>
            <person name="Vandepol N."/>
            <person name="Liber J."/>
            <person name="Desiro A."/>
            <person name="Na H."/>
            <person name="Kennedy M."/>
            <person name="Barry K."/>
            <person name="Grigoriev I.V."/>
            <person name="Miller A.N."/>
            <person name="O'Donnell K."/>
            <person name="Stajich J.E."/>
            <person name="Bonito G."/>
        </authorList>
    </citation>
    <scope>NUCLEOTIDE SEQUENCE</scope>
    <source>
        <strain evidence="1">KOD1015</strain>
    </source>
</reference>
<dbReference type="AlphaFoldDB" id="A0A9P6FUJ3"/>
<organism evidence="1 2">
    <name type="scientific">Lunasporangiospora selenospora</name>
    <dbReference type="NCBI Taxonomy" id="979761"/>
    <lineage>
        <taxon>Eukaryota</taxon>
        <taxon>Fungi</taxon>
        <taxon>Fungi incertae sedis</taxon>
        <taxon>Mucoromycota</taxon>
        <taxon>Mortierellomycotina</taxon>
        <taxon>Mortierellomycetes</taxon>
        <taxon>Mortierellales</taxon>
        <taxon>Mortierellaceae</taxon>
        <taxon>Lunasporangiospora</taxon>
    </lineage>
</organism>
<comment type="caution">
    <text evidence="1">The sequence shown here is derived from an EMBL/GenBank/DDBJ whole genome shotgun (WGS) entry which is preliminary data.</text>
</comment>
<accession>A0A9P6FUJ3</accession>